<evidence type="ECO:0000313" key="6">
    <source>
        <dbReference type="EMBL" id="CAB4212689.1"/>
    </source>
</evidence>
<dbReference type="EMBL" id="LR797256">
    <property type="protein sequence ID" value="CAB4197298.1"/>
    <property type="molecule type" value="Genomic_DNA"/>
</dbReference>
<gene>
    <name evidence="4" type="ORF">UFOVP1082_29</name>
    <name evidence="5" type="ORF">UFOVP1322_14</name>
    <name evidence="6" type="ORF">UFOVP1434_36</name>
    <name evidence="8" type="ORF">UFOVP1529_46</name>
    <name evidence="7" type="ORF">UFOVP1593_29</name>
    <name evidence="2" type="ORF">UFOVP906_7</name>
    <name evidence="3" type="ORF">UFOVP992_33</name>
</gene>
<feature type="transmembrane region" description="Helical" evidence="1">
    <location>
        <begin position="12"/>
        <end position="31"/>
    </location>
</feature>
<keyword evidence="1" id="KW-1133">Transmembrane helix</keyword>
<keyword evidence="1" id="KW-0812">Transmembrane</keyword>
<dbReference type="EMBL" id="LR797447">
    <property type="protein sequence ID" value="CAB4217396.1"/>
    <property type="molecule type" value="Genomic_DNA"/>
</dbReference>
<dbReference type="EMBL" id="LR797385">
    <property type="protein sequence ID" value="CAB4212689.1"/>
    <property type="molecule type" value="Genomic_DNA"/>
</dbReference>
<accession>A0A6J5SF80</accession>
<name>A0A6J5SF80_9CAUD</name>
<keyword evidence="1" id="KW-0472">Membrane</keyword>
<evidence type="ECO:0000313" key="3">
    <source>
        <dbReference type="EMBL" id="CAB4176458.1"/>
    </source>
</evidence>
<proteinExistence type="predicted"/>
<reference evidence="6" key="1">
    <citation type="submission" date="2020-05" db="EMBL/GenBank/DDBJ databases">
        <authorList>
            <person name="Chiriac C."/>
            <person name="Salcher M."/>
            <person name="Ghai R."/>
            <person name="Kavagutti S V."/>
        </authorList>
    </citation>
    <scope>NUCLEOTIDE SEQUENCE</scope>
</reference>
<dbReference type="EMBL" id="LR796936">
    <property type="protein sequence ID" value="CAB4176458.1"/>
    <property type="molecule type" value="Genomic_DNA"/>
</dbReference>
<evidence type="ECO:0000313" key="7">
    <source>
        <dbReference type="EMBL" id="CAB4217396.1"/>
    </source>
</evidence>
<sequence length="32" mass="3714">MNDIINFLKEGIVLACMVALIIEFYFIAMMFV</sequence>
<evidence type="ECO:0000313" key="4">
    <source>
        <dbReference type="EMBL" id="CAB4183314.1"/>
    </source>
</evidence>
<organism evidence="6">
    <name type="scientific">uncultured Caudovirales phage</name>
    <dbReference type="NCBI Taxonomy" id="2100421"/>
    <lineage>
        <taxon>Viruses</taxon>
        <taxon>Duplodnaviria</taxon>
        <taxon>Heunggongvirae</taxon>
        <taxon>Uroviricota</taxon>
        <taxon>Caudoviricetes</taxon>
        <taxon>Peduoviridae</taxon>
        <taxon>Maltschvirus</taxon>
        <taxon>Maltschvirus maltsch</taxon>
    </lineage>
</organism>
<evidence type="ECO:0000313" key="2">
    <source>
        <dbReference type="EMBL" id="CAB4169820.1"/>
    </source>
</evidence>
<dbReference type="EMBL" id="LR796850">
    <property type="protein sequence ID" value="CAB4169820.1"/>
    <property type="molecule type" value="Genomic_DNA"/>
</dbReference>
<evidence type="ECO:0000256" key="1">
    <source>
        <dbReference type="SAM" id="Phobius"/>
    </source>
</evidence>
<evidence type="ECO:0000313" key="8">
    <source>
        <dbReference type="EMBL" id="CAB5227363.1"/>
    </source>
</evidence>
<dbReference type="EMBL" id="LR797035">
    <property type="protein sequence ID" value="CAB4183314.1"/>
    <property type="molecule type" value="Genomic_DNA"/>
</dbReference>
<evidence type="ECO:0000313" key="5">
    <source>
        <dbReference type="EMBL" id="CAB4197298.1"/>
    </source>
</evidence>
<protein>
    <submittedName>
        <fullName evidence="6">Uncharacterized protein</fullName>
    </submittedName>
</protein>
<dbReference type="EMBL" id="LR798371">
    <property type="protein sequence ID" value="CAB5227363.1"/>
    <property type="molecule type" value="Genomic_DNA"/>
</dbReference>